<comment type="similarity">
    <text evidence="2">Belongs to the phage GPA family.</text>
</comment>
<comment type="function">
    <text evidence="1">Possible endonuclease which induces a single-strand cut and initiates DNA replication.</text>
</comment>
<keyword evidence="5 8" id="KW-0255">Endonuclease</keyword>
<keyword evidence="6" id="KW-0378">Hydrolase</keyword>
<gene>
    <name evidence="8" type="ORF">KB213_06665</name>
</gene>
<comment type="caution">
    <text evidence="8">The sequence shown here is derived from an EMBL/GenBank/DDBJ whole genome shotgun (WGS) entry which is preliminary data.</text>
</comment>
<evidence type="ECO:0000256" key="1">
    <source>
        <dbReference type="ARBA" id="ARBA00003293"/>
    </source>
</evidence>
<evidence type="ECO:0000256" key="6">
    <source>
        <dbReference type="ARBA" id="ARBA00022801"/>
    </source>
</evidence>
<keyword evidence="4" id="KW-0540">Nuclease</keyword>
<evidence type="ECO:0000256" key="2">
    <source>
        <dbReference type="ARBA" id="ARBA00009260"/>
    </source>
</evidence>
<evidence type="ECO:0000259" key="7">
    <source>
        <dbReference type="Pfam" id="PF05840"/>
    </source>
</evidence>
<organism evidence="8 9">
    <name type="scientific">Neokomagataea anthophila</name>
    <dbReference type="NCBI Taxonomy" id="2826925"/>
    <lineage>
        <taxon>Bacteria</taxon>
        <taxon>Pseudomonadati</taxon>
        <taxon>Pseudomonadota</taxon>
        <taxon>Alphaproteobacteria</taxon>
        <taxon>Acetobacterales</taxon>
        <taxon>Acetobacteraceae</taxon>
        <taxon>Neokomagataea</taxon>
    </lineage>
</organism>
<dbReference type="RefSeq" id="WP_211681456.1">
    <property type="nucleotide sequence ID" value="NZ_JAGRQH010000003.1"/>
</dbReference>
<dbReference type="InterPro" id="IPR008766">
    <property type="entry name" value="Replication_gene_A-like"/>
</dbReference>
<proteinExistence type="inferred from homology"/>
<evidence type="ECO:0000256" key="5">
    <source>
        <dbReference type="ARBA" id="ARBA00022759"/>
    </source>
</evidence>
<evidence type="ECO:0000313" key="9">
    <source>
        <dbReference type="Proteomes" id="UP000677812"/>
    </source>
</evidence>
<dbReference type="GO" id="GO:0004519">
    <property type="term" value="F:endonuclease activity"/>
    <property type="evidence" value="ECO:0007669"/>
    <property type="project" value="UniProtKB-KW"/>
</dbReference>
<name>A0ABS5E745_9PROT</name>
<keyword evidence="9" id="KW-1185">Reference proteome</keyword>
<feature type="domain" description="Replication gene A protein-like" evidence="7">
    <location>
        <begin position="290"/>
        <end position="554"/>
    </location>
</feature>
<accession>A0ABS5E745</accession>
<dbReference type="Pfam" id="PF05840">
    <property type="entry name" value="Phage_GPA"/>
    <property type="match status" value="1"/>
</dbReference>
<evidence type="ECO:0000256" key="3">
    <source>
        <dbReference type="ARBA" id="ARBA00022705"/>
    </source>
</evidence>
<sequence>MKNKEYYAQNATFKMQKEPMIGSSAYLELMENEHLAEGIYNEGEFAQIIPSDEYFIALQIINTRNLNLLTKSLIDRPQNLVDLAFCVKHKNQELRAFENSKTIAWKYLLRLDSFLCNFEKLSESDKTIIDLIEEKLNEINDLNEYQTIKRAEQFLGLSTFAGEAIAKLSKTKLKTITKHIERIRDYTIDNMPEPHEKYGHSFTKLNKYYKSLIKQHNYILHHYKEIKRFVEKGEEKIGDFVDFHEKAGTLGVVSGGEDNIKIATDSIIYKNQLAFKIETHEQERLTPEQVSKGLRISDRNIISRQLRAIGRQGMADLASCLGLVSGKPGNNNHHCHVFVSKNKKQVLTNGKKWAQAVGVRRQSLKNEAGNLWNVIQNKQKQGLASMYSIVKGYEDHANEIGYACFFGTLTLPGEYHPAPKSMGYEKNEAWDYLLHNLKQSRIELSEKFRYLRSRIIKSKDLKGFFGLKTFEFHKDGCPHLHFMLWLPPFYKDKKTGEQRETKELLKHHVEALAPGHGHDIRVIAKEPENDGDDEENEQIRATPTSYIMKYITKGLEFIDPEDMQDDGEYTKYRAMLSACGGRAFSFVGCRGIRTLWNRLYNANDAEFSNQSKEWKEIHYNVKMSKILWNSAKTADNTDEDSDKNELKLASRRHSLQALRLLNVFPDTQNDYKIIPSYKMEDNRFLEETKKHKGWTLITETGEDSFFSLKKFDDIELFSTCDEDKKDITGLRSLAKRKEILGRVGLVKDRLTTQDISNLFGIYDKNVNLLHNVMIEKVEIEKEIYRKNVNVFDDINREVALNYTYPRTEPLAPFTEEEIRKQQRADAENMAIMSLRALREDYFKQY</sequence>
<evidence type="ECO:0000256" key="4">
    <source>
        <dbReference type="ARBA" id="ARBA00022722"/>
    </source>
</evidence>
<evidence type="ECO:0000313" key="8">
    <source>
        <dbReference type="EMBL" id="MBR0559735.1"/>
    </source>
</evidence>
<keyword evidence="3" id="KW-0235">DNA replication</keyword>
<protein>
    <submittedName>
        <fullName evidence="8">Replication endonuclease</fullName>
    </submittedName>
</protein>
<dbReference type="Proteomes" id="UP000677812">
    <property type="component" value="Unassembled WGS sequence"/>
</dbReference>
<dbReference type="EMBL" id="JAGRQH010000003">
    <property type="protein sequence ID" value="MBR0559735.1"/>
    <property type="molecule type" value="Genomic_DNA"/>
</dbReference>
<reference evidence="8 9" key="1">
    <citation type="submission" date="2021-04" db="EMBL/GenBank/DDBJ databases">
        <title>The complete genome sequence of Neokomagataea sp. TBRC 2177.</title>
        <authorList>
            <person name="Charoenyingcharoen P."/>
            <person name="Yukphan P."/>
        </authorList>
    </citation>
    <scope>NUCLEOTIDE SEQUENCE [LARGE SCALE GENOMIC DNA]</scope>
    <source>
        <strain evidence="8 9">TBRC 2177</strain>
    </source>
</reference>